<sequence length="739" mass="78382">MQTRAAASDPPAAAPLAQAGQLEVRQQLTHTGPAAPQAAQQPMQCAAAAVAAKDVPTDQGMPQKTPNSILLAPLPAAAAALAAAGSAPASAIASPASPAVADQAMDEASAAYSRGDYARVVQLCQALYTAGQSRRTDLLLLLGAAHYQLGQYEQCIACNDQCILLDPTLAEAHANLANALQQLGSTDLALLYYQSALRLRPAFTDAINNMAAAYLQKGLVLQAMEAYNAALAIAPGLAEVRVSLGDLWRLQGEAGRAAAAACYTEALRGERRCAAAWRGLGDVRREAGDATQAVACYQEALRLEPSCADAHTGLGVALRELGRRGEAEAAFHAVVALRPECALALGNLAGMYYDQGKLEEAIGAYRQAIAAQPQFPEAYNNLGNALREAGRSEEAIACYTMCIHLQMAAAQAPLLAAAAVARGGAAPGGGGTGGTSAQHAQRLSVTYNNLASILKATARLAECIQCYEHVMYLQPRCPEAYANLGSAYKDCGRHDEALAAYRHALQLRPDFPDAHANYVHSLQCVCEWGDRPALFKRLEADVRRDIAAGRLPSVQPFHAMAYPFPADLALAIGRQYAQYCVTVARRLGVPRLAHAPPLPLAPGQRLRVGYVSSDFGNHPLSHLMGAIEVFCYALTPSDGSEWRARIEAEAEHFVDVSAWGAADVARRISADGVQAVELGLDHAKRASLRARLQAARLTCPLFDTAGWVRDFERTLLCMWAIHCEGGGPRDFEVEPLAEG</sequence>
<feature type="repeat" description="TPR" evidence="8">
    <location>
        <begin position="274"/>
        <end position="307"/>
    </location>
</feature>
<dbReference type="Pfam" id="PF13414">
    <property type="entry name" value="TPR_11"/>
    <property type="match status" value="3"/>
</dbReference>
<feature type="repeat" description="TPR" evidence="8">
    <location>
        <begin position="342"/>
        <end position="375"/>
    </location>
</feature>
<feature type="repeat" description="TPR" evidence="8">
    <location>
        <begin position="136"/>
        <end position="169"/>
    </location>
</feature>
<dbReference type="Proteomes" id="UP000008141">
    <property type="component" value="Unassembled WGS sequence"/>
</dbReference>
<dbReference type="UniPathway" id="UPA00378"/>
<dbReference type="Pfam" id="PF00515">
    <property type="entry name" value="TPR_1"/>
    <property type="match status" value="1"/>
</dbReference>
<dbReference type="InterPro" id="IPR011990">
    <property type="entry name" value="TPR-like_helical_dom_sf"/>
</dbReference>
<evidence type="ECO:0000256" key="3">
    <source>
        <dbReference type="ARBA" id="ARBA00011970"/>
    </source>
</evidence>
<dbReference type="Pfam" id="PF13181">
    <property type="entry name" value="TPR_8"/>
    <property type="match status" value="2"/>
</dbReference>
<dbReference type="PROSITE" id="PS50293">
    <property type="entry name" value="TPR_REGION"/>
    <property type="match status" value="3"/>
</dbReference>
<evidence type="ECO:0000256" key="8">
    <source>
        <dbReference type="PROSITE-ProRule" id="PRU00339"/>
    </source>
</evidence>
<feature type="repeat" description="TPR" evidence="8">
    <location>
        <begin position="308"/>
        <end position="341"/>
    </location>
</feature>
<dbReference type="EMBL" id="GL433846">
    <property type="protein sequence ID" value="EFN55084.1"/>
    <property type="molecule type" value="Genomic_DNA"/>
</dbReference>
<dbReference type="Gene3D" id="3.40.50.11380">
    <property type="match status" value="1"/>
</dbReference>
<dbReference type="GO" id="GO:0097363">
    <property type="term" value="F:protein O-acetylglucosaminyltransferase activity"/>
    <property type="evidence" value="ECO:0007669"/>
    <property type="project" value="UniProtKB-EC"/>
</dbReference>
<keyword evidence="6" id="KW-0677">Repeat</keyword>
<evidence type="ECO:0000259" key="9">
    <source>
        <dbReference type="Pfam" id="PF13844"/>
    </source>
</evidence>
<reference evidence="10 11" key="1">
    <citation type="journal article" date="2010" name="Plant Cell">
        <title>The Chlorella variabilis NC64A genome reveals adaptation to photosymbiosis, coevolution with viruses, and cryptic sex.</title>
        <authorList>
            <person name="Blanc G."/>
            <person name="Duncan G."/>
            <person name="Agarkova I."/>
            <person name="Borodovsky M."/>
            <person name="Gurnon J."/>
            <person name="Kuo A."/>
            <person name="Lindquist E."/>
            <person name="Lucas S."/>
            <person name="Pangilinan J."/>
            <person name="Polle J."/>
            <person name="Salamov A."/>
            <person name="Terry A."/>
            <person name="Yamada T."/>
            <person name="Dunigan D.D."/>
            <person name="Grigoriev I.V."/>
            <person name="Claverie J.M."/>
            <person name="Van Etten J.L."/>
        </authorList>
    </citation>
    <scope>NUCLEOTIDE SEQUENCE [LARGE SCALE GENOMIC DNA]</scope>
    <source>
        <strain evidence="10 11">NC64A</strain>
    </source>
</reference>
<comment type="pathway">
    <text evidence="1">Protein modification; protein glycosylation.</text>
</comment>
<evidence type="ECO:0000256" key="1">
    <source>
        <dbReference type="ARBA" id="ARBA00004922"/>
    </source>
</evidence>
<dbReference type="eggNOG" id="KOG4626">
    <property type="taxonomic scope" value="Eukaryota"/>
</dbReference>
<dbReference type="PROSITE" id="PS50005">
    <property type="entry name" value="TPR"/>
    <property type="match status" value="7"/>
</dbReference>
<dbReference type="STRING" id="554065.E1ZH96"/>
<dbReference type="RefSeq" id="XP_005847186.1">
    <property type="nucleotide sequence ID" value="XM_005847124.1"/>
</dbReference>
<dbReference type="InterPro" id="IPR019734">
    <property type="entry name" value="TPR_rpt"/>
</dbReference>
<dbReference type="AlphaFoldDB" id="E1ZH96"/>
<gene>
    <name evidence="10" type="ORF">CHLNCDRAFT_134977</name>
</gene>
<dbReference type="SUPFAM" id="SSF48452">
    <property type="entry name" value="TPR-like"/>
    <property type="match status" value="3"/>
</dbReference>
<evidence type="ECO:0000256" key="6">
    <source>
        <dbReference type="ARBA" id="ARBA00022737"/>
    </source>
</evidence>
<feature type="repeat" description="TPR" evidence="8">
    <location>
        <begin position="204"/>
        <end position="237"/>
    </location>
</feature>
<dbReference type="InParanoid" id="E1ZH96"/>
<feature type="repeat" description="TPR" evidence="8">
    <location>
        <begin position="170"/>
        <end position="203"/>
    </location>
</feature>
<accession>E1ZH96</accession>
<dbReference type="PANTHER" id="PTHR44366:SF1">
    <property type="entry name" value="UDP-N-ACETYLGLUCOSAMINE--PEPTIDE N-ACETYLGLUCOSAMINYLTRANSFERASE 110 KDA SUBUNIT"/>
    <property type="match status" value="1"/>
</dbReference>
<comment type="similarity">
    <text evidence="2">Belongs to the glycosyltransferase 41 family. O-GlcNAc transferase subfamily.</text>
</comment>
<evidence type="ECO:0000256" key="4">
    <source>
        <dbReference type="ARBA" id="ARBA00022676"/>
    </source>
</evidence>
<feature type="repeat" description="TPR" evidence="8">
    <location>
        <begin position="478"/>
        <end position="511"/>
    </location>
</feature>
<evidence type="ECO:0000256" key="2">
    <source>
        <dbReference type="ARBA" id="ARBA00005386"/>
    </source>
</evidence>
<proteinExistence type="inferred from homology"/>
<dbReference type="Pfam" id="PF13844">
    <property type="entry name" value="Glyco_transf_41"/>
    <property type="match status" value="1"/>
</dbReference>
<dbReference type="InterPro" id="IPR037919">
    <property type="entry name" value="OGT"/>
</dbReference>
<dbReference type="SMART" id="SM00028">
    <property type="entry name" value="TPR"/>
    <property type="match status" value="9"/>
</dbReference>
<dbReference type="InterPro" id="IPR029489">
    <property type="entry name" value="OGT/SEC/SPY_C"/>
</dbReference>
<keyword evidence="7 8" id="KW-0802">TPR repeat</keyword>
<dbReference type="FunCoup" id="E1ZH96">
    <property type="interactions" value="1186"/>
</dbReference>
<dbReference type="Gene3D" id="1.25.40.10">
    <property type="entry name" value="Tetratricopeptide repeat domain"/>
    <property type="match status" value="4"/>
</dbReference>
<evidence type="ECO:0000313" key="10">
    <source>
        <dbReference type="EMBL" id="EFN55084.1"/>
    </source>
</evidence>
<evidence type="ECO:0000313" key="11">
    <source>
        <dbReference type="Proteomes" id="UP000008141"/>
    </source>
</evidence>
<dbReference type="PANTHER" id="PTHR44366">
    <property type="entry name" value="UDP-N-ACETYLGLUCOSAMINE--PEPTIDE N-ACETYLGLUCOSAMINYLTRANSFERASE 110 KDA SUBUNIT"/>
    <property type="match status" value="1"/>
</dbReference>
<protein>
    <recommendedName>
        <fullName evidence="3">protein O-GlcNAc transferase</fullName>
        <ecNumber evidence="3">2.4.1.255</ecNumber>
    </recommendedName>
</protein>
<keyword evidence="4" id="KW-0328">Glycosyltransferase</keyword>
<dbReference type="KEGG" id="cvr:CHLNCDRAFT_134977"/>
<dbReference type="EC" id="2.4.1.255" evidence="3"/>
<evidence type="ECO:0000256" key="5">
    <source>
        <dbReference type="ARBA" id="ARBA00022679"/>
    </source>
</evidence>
<dbReference type="OrthoDB" id="421121at2759"/>
<name>E1ZH96_CHLVA</name>
<feature type="domain" description="O-GlcNAc transferase C-terminal" evidence="9">
    <location>
        <begin position="525"/>
        <end position="673"/>
    </location>
</feature>
<keyword evidence="11" id="KW-1185">Reference proteome</keyword>
<dbReference type="GO" id="GO:0006493">
    <property type="term" value="P:protein O-linked glycosylation"/>
    <property type="evidence" value="ECO:0007669"/>
    <property type="project" value="InterPro"/>
</dbReference>
<evidence type="ECO:0000256" key="7">
    <source>
        <dbReference type="ARBA" id="ARBA00022803"/>
    </source>
</evidence>
<keyword evidence="5" id="KW-0808">Transferase</keyword>
<organism evidence="11">
    <name type="scientific">Chlorella variabilis</name>
    <name type="common">Green alga</name>
    <dbReference type="NCBI Taxonomy" id="554065"/>
    <lineage>
        <taxon>Eukaryota</taxon>
        <taxon>Viridiplantae</taxon>
        <taxon>Chlorophyta</taxon>
        <taxon>core chlorophytes</taxon>
        <taxon>Trebouxiophyceae</taxon>
        <taxon>Chlorellales</taxon>
        <taxon>Chlorellaceae</taxon>
        <taxon>Chlorella clade</taxon>
        <taxon>Chlorella</taxon>
    </lineage>
</organism>
<dbReference type="GeneID" id="17354299"/>